<evidence type="ECO:0000313" key="1">
    <source>
        <dbReference type="EMBL" id="EAR30043.1"/>
    </source>
</evidence>
<dbReference type="HOGENOM" id="CLU_1271404_0_0_6"/>
<gene>
    <name evidence="1" type="ORF">PTD2_00701</name>
</gene>
<proteinExistence type="predicted"/>
<dbReference type="Proteomes" id="UP000006201">
    <property type="component" value="Unassembled WGS sequence"/>
</dbReference>
<dbReference type="Pfam" id="PF08856">
    <property type="entry name" value="DUF1826"/>
    <property type="match status" value="1"/>
</dbReference>
<reference evidence="1 2" key="1">
    <citation type="submission" date="2006-02" db="EMBL/GenBank/DDBJ databases">
        <authorList>
            <person name="Moran M.A."/>
            <person name="Kjelleberg S."/>
            <person name="Egan S."/>
            <person name="Saunders N."/>
            <person name="Thomas T."/>
            <person name="Ferriera S."/>
            <person name="Johnson J."/>
            <person name="Kravitz S."/>
            <person name="Halpern A."/>
            <person name="Remington K."/>
            <person name="Beeson K."/>
            <person name="Tran B."/>
            <person name="Rogers Y.-H."/>
            <person name="Friedman R."/>
            <person name="Venter J.C."/>
        </authorList>
    </citation>
    <scope>NUCLEOTIDE SEQUENCE [LARGE SCALE GENOMIC DNA]</scope>
    <source>
        <strain evidence="1 2">D2</strain>
    </source>
</reference>
<dbReference type="EMBL" id="AAOH01000001">
    <property type="protein sequence ID" value="EAR30043.1"/>
    <property type="molecule type" value="Genomic_DNA"/>
</dbReference>
<sequence>MFAPQLNQSFTQACYPIDNHAHILSEIYQTNAALACYCSAANWALSQAAKKFASQQHGEVLRYQGAVNNDLASNIDSIFQTSTHGNLITNHVMLMLDMFVTLFEPKEIGLRIISCDHAHSPAFHQNQMIVRMACALGGTGEQWITHQDAEFLPMQATDTRHRIKQPDPAVINHFCDGDIAVYKGTNWIDHEVHALISASPEFKGNDARLCIYIDFLA</sequence>
<dbReference type="AlphaFoldDB" id="A4C3B1"/>
<comment type="caution">
    <text evidence="1">The sequence shown here is derived from an EMBL/GenBank/DDBJ whole genome shotgun (WGS) entry which is preliminary data.</text>
</comment>
<dbReference type="OrthoDB" id="5342505at2"/>
<dbReference type="RefSeq" id="WP_009836344.1">
    <property type="nucleotide sequence ID" value="NZ_AAOH01000001.1"/>
</dbReference>
<dbReference type="eggNOG" id="ENOG502ZV50">
    <property type="taxonomic scope" value="Bacteria"/>
</dbReference>
<name>A4C3B1_9GAMM</name>
<evidence type="ECO:0000313" key="2">
    <source>
        <dbReference type="Proteomes" id="UP000006201"/>
    </source>
</evidence>
<dbReference type="STRING" id="87626.PTD2_00701"/>
<protein>
    <submittedName>
        <fullName evidence="1">Uncharacterized protein</fullName>
    </submittedName>
</protein>
<accession>A4C3B1</accession>
<dbReference type="InterPro" id="IPR014955">
    <property type="entry name" value="DUF1826"/>
</dbReference>
<keyword evidence="2" id="KW-1185">Reference proteome</keyword>
<organism evidence="1 2">
    <name type="scientific">Pseudoalteromonas tunicata D2</name>
    <dbReference type="NCBI Taxonomy" id="87626"/>
    <lineage>
        <taxon>Bacteria</taxon>
        <taxon>Pseudomonadati</taxon>
        <taxon>Pseudomonadota</taxon>
        <taxon>Gammaproteobacteria</taxon>
        <taxon>Alteromonadales</taxon>
        <taxon>Pseudoalteromonadaceae</taxon>
        <taxon>Pseudoalteromonas</taxon>
    </lineage>
</organism>